<protein>
    <submittedName>
        <fullName evidence="3">Helitron_like_N domain-containing protein</fullName>
    </submittedName>
</protein>
<evidence type="ECO:0000313" key="2">
    <source>
        <dbReference type="Proteomes" id="UP000268014"/>
    </source>
</evidence>
<dbReference type="AlphaFoldDB" id="A0A0N4W457"/>
<organism evidence="3">
    <name type="scientific">Haemonchus placei</name>
    <name type="common">Barber's pole worm</name>
    <dbReference type="NCBI Taxonomy" id="6290"/>
    <lineage>
        <taxon>Eukaryota</taxon>
        <taxon>Metazoa</taxon>
        <taxon>Ecdysozoa</taxon>
        <taxon>Nematoda</taxon>
        <taxon>Chromadorea</taxon>
        <taxon>Rhabditida</taxon>
        <taxon>Rhabditina</taxon>
        <taxon>Rhabditomorpha</taxon>
        <taxon>Strongyloidea</taxon>
        <taxon>Trichostrongylidae</taxon>
        <taxon>Haemonchus</taxon>
    </lineage>
</organism>
<reference evidence="3" key="1">
    <citation type="submission" date="2017-02" db="UniProtKB">
        <authorList>
            <consortium name="WormBaseParasite"/>
        </authorList>
    </citation>
    <scope>IDENTIFICATION</scope>
</reference>
<name>A0A0N4W457_HAEPC</name>
<evidence type="ECO:0000313" key="3">
    <source>
        <dbReference type="WBParaSite" id="HPLM_0000465101-mRNA-1"/>
    </source>
</evidence>
<dbReference type="EMBL" id="UZAF01016233">
    <property type="protein sequence ID" value="VDO23702.1"/>
    <property type="molecule type" value="Genomic_DNA"/>
</dbReference>
<evidence type="ECO:0000313" key="1">
    <source>
        <dbReference type="EMBL" id="VDO23702.1"/>
    </source>
</evidence>
<dbReference type="Proteomes" id="UP000268014">
    <property type="component" value="Unassembled WGS sequence"/>
</dbReference>
<keyword evidence="2" id="KW-1185">Reference proteome</keyword>
<gene>
    <name evidence="1" type="ORF">HPLM_LOCUS4643</name>
</gene>
<reference evidence="1 2" key="2">
    <citation type="submission" date="2018-11" db="EMBL/GenBank/DDBJ databases">
        <authorList>
            <consortium name="Pathogen Informatics"/>
        </authorList>
    </citation>
    <scope>NUCLEOTIDE SEQUENCE [LARGE SCALE GENOMIC DNA]</scope>
    <source>
        <strain evidence="1 2">MHpl1</strain>
    </source>
</reference>
<accession>A0A0N4W457</accession>
<proteinExistence type="predicted"/>
<sequence>MASGYEEQFTVFYPFLHYETMMMIHNRVVFAMADERRTFDVLRFVVADKKCFSIQLNKHGEYENQVLSRHSGRCAMQLAFIQSY</sequence>
<dbReference type="WBParaSite" id="HPLM_0000465101-mRNA-1">
    <property type="protein sequence ID" value="HPLM_0000465101-mRNA-1"/>
    <property type="gene ID" value="HPLM_0000465101"/>
</dbReference>